<evidence type="ECO:0000256" key="10">
    <source>
        <dbReference type="ARBA" id="ARBA00023303"/>
    </source>
</evidence>
<evidence type="ECO:0000256" key="9">
    <source>
        <dbReference type="ARBA" id="ARBA00023136"/>
    </source>
</evidence>
<dbReference type="InterPro" id="IPR006202">
    <property type="entry name" value="Neur_chan_lig-bd"/>
</dbReference>
<keyword evidence="5 11" id="KW-0812">Transmembrane</keyword>
<keyword evidence="8 11" id="KW-0406">Ion transport</keyword>
<dbReference type="InterPro" id="IPR036719">
    <property type="entry name" value="Neuro-gated_channel_TM_sf"/>
</dbReference>
<dbReference type="InterPro" id="IPR018000">
    <property type="entry name" value="Neurotransmitter_ion_chnl_CS"/>
</dbReference>
<reference evidence="14" key="1">
    <citation type="submission" date="2017-10" db="EMBL/GenBank/DDBJ databases">
        <title>Transcriptome Assembly of Sugarcane Aphid Adults.</title>
        <authorList>
            <person name="Scully E.D."/>
            <person name="Palmer N.A."/>
            <person name="Geib S.M."/>
            <person name="Sarath G."/>
            <person name="Sattler S.E."/>
        </authorList>
    </citation>
    <scope>NUCLEOTIDE SEQUENCE</scope>
    <source>
        <tissue evidence="14">Whole body</tissue>
    </source>
</reference>
<sequence length="484" mass="55709">MFYIKLYIFVCVLLFTVVLPLSSAKTNKTCEVEYNDEVSSSEKILRWLTDSCRYDKTVAPGKLVAHNPIVVFTRIHVYHLTSVYPRNLDFKVRILLQFRWRDVRLAFENLVLMDSSEVVCQKGVLERIWIPNVYITNEKHSLTVADMTEDLMVTVLPDGTVMLSVRLKTSVFCWMKLGRFPFDRQQCHLIMETWRYDTSQLVLKWEVESPVTAALNDNSWVPYLTEYKLLKIIPHSSEHYVEPISLDPTSTYRYTSLTLTFLLAREYGFYIMDYYMPGILLVTISWVSFWMAPDATPARVAIGTSTMLTYFQLGIDTGSKLPNVSYIRSNDLWFIVCTAFIFLSLAEFAFVNTIWRYGCHPVKLKSKSNKQMFKSSIKASKMSKGIVNNDQPQQTVAAGGLFLDGKRLQSNGTTELNAELPYTMEMKAMGKVKFKVSEESARQLHGGLTTTAQQISIWIDEKSRIVFPASFILFNAVYWSLLWV</sequence>
<keyword evidence="3 11" id="KW-0813">Transport</keyword>
<feature type="domain" description="Neurotransmitter-gated ion-channel ligand-binding" evidence="12">
    <location>
        <begin position="42"/>
        <end position="266"/>
    </location>
</feature>
<keyword evidence="6 11" id="KW-0732">Signal</keyword>
<proteinExistence type="inferred from homology"/>
<keyword evidence="14" id="KW-0675">Receptor</keyword>
<evidence type="ECO:0000256" key="1">
    <source>
        <dbReference type="ARBA" id="ARBA00004141"/>
    </source>
</evidence>
<feature type="transmembrane region" description="Helical" evidence="11">
    <location>
        <begin position="332"/>
        <end position="355"/>
    </location>
</feature>
<feature type="transmembrane region" description="Helical" evidence="11">
    <location>
        <begin position="465"/>
        <end position="483"/>
    </location>
</feature>
<evidence type="ECO:0000256" key="4">
    <source>
        <dbReference type="ARBA" id="ARBA00022475"/>
    </source>
</evidence>
<keyword evidence="4" id="KW-1003">Cell membrane</keyword>
<evidence type="ECO:0000259" key="12">
    <source>
        <dbReference type="Pfam" id="PF02931"/>
    </source>
</evidence>
<dbReference type="GO" id="GO:0004888">
    <property type="term" value="F:transmembrane signaling receptor activity"/>
    <property type="evidence" value="ECO:0007669"/>
    <property type="project" value="InterPro"/>
</dbReference>
<dbReference type="InterPro" id="IPR036734">
    <property type="entry name" value="Neur_chan_lig-bd_sf"/>
</dbReference>
<keyword evidence="7 11" id="KW-1133">Transmembrane helix</keyword>
<evidence type="ECO:0000256" key="8">
    <source>
        <dbReference type="ARBA" id="ARBA00023065"/>
    </source>
</evidence>
<name>A0A2H8TZ25_9HEMI</name>
<dbReference type="GO" id="GO:0005254">
    <property type="term" value="F:chloride channel activity"/>
    <property type="evidence" value="ECO:0007669"/>
    <property type="project" value="UniProtKB-ARBA"/>
</dbReference>
<accession>A0A2H8TZ25</accession>
<dbReference type="AlphaFoldDB" id="A0A2H8TZ25"/>
<dbReference type="PROSITE" id="PS00236">
    <property type="entry name" value="NEUROTR_ION_CHANNEL"/>
    <property type="match status" value="1"/>
</dbReference>
<comment type="caution">
    <text evidence="11">Lacks conserved residue(s) required for the propagation of feature annotation.</text>
</comment>
<evidence type="ECO:0000313" key="14">
    <source>
        <dbReference type="EMBL" id="MBW19021.1"/>
    </source>
</evidence>
<gene>
    <name evidence="14" type="primary">GABRB4</name>
</gene>
<organism evidence="14">
    <name type="scientific">Melanaphis sacchari</name>
    <dbReference type="NCBI Taxonomy" id="742174"/>
    <lineage>
        <taxon>Eukaryota</taxon>
        <taxon>Metazoa</taxon>
        <taxon>Ecdysozoa</taxon>
        <taxon>Arthropoda</taxon>
        <taxon>Hexapoda</taxon>
        <taxon>Insecta</taxon>
        <taxon>Pterygota</taxon>
        <taxon>Neoptera</taxon>
        <taxon>Paraneoptera</taxon>
        <taxon>Hemiptera</taxon>
        <taxon>Sternorrhyncha</taxon>
        <taxon>Aphidomorpha</taxon>
        <taxon>Aphidoidea</taxon>
        <taxon>Aphididae</taxon>
        <taxon>Aphidini</taxon>
        <taxon>Melanaphis</taxon>
    </lineage>
</organism>
<dbReference type="InterPro" id="IPR038050">
    <property type="entry name" value="Neuro_actylchol_rec"/>
</dbReference>
<dbReference type="Pfam" id="PF02931">
    <property type="entry name" value="Neur_chan_LBD"/>
    <property type="match status" value="1"/>
</dbReference>
<dbReference type="CDD" id="cd18987">
    <property type="entry name" value="LGIC_ECD_anion"/>
    <property type="match status" value="1"/>
</dbReference>
<dbReference type="Gene3D" id="1.20.58.390">
    <property type="entry name" value="Neurotransmitter-gated ion-channel transmembrane domain"/>
    <property type="match status" value="1"/>
</dbReference>
<dbReference type="SUPFAM" id="SSF63712">
    <property type="entry name" value="Nicotinic receptor ligand binding domain-like"/>
    <property type="match status" value="1"/>
</dbReference>
<dbReference type="InterPro" id="IPR006028">
    <property type="entry name" value="GABAA/Glycine_rcpt"/>
</dbReference>
<dbReference type="Gene3D" id="2.70.170.10">
    <property type="entry name" value="Neurotransmitter-gated ion-channel ligand-binding domain"/>
    <property type="match status" value="1"/>
</dbReference>
<dbReference type="PRINTS" id="PR00253">
    <property type="entry name" value="GABAARECEPTR"/>
</dbReference>
<dbReference type="GO" id="GO:0005886">
    <property type="term" value="C:plasma membrane"/>
    <property type="evidence" value="ECO:0007669"/>
    <property type="project" value="UniProtKB-SubCell"/>
</dbReference>
<evidence type="ECO:0000256" key="3">
    <source>
        <dbReference type="ARBA" id="ARBA00022448"/>
    </source>
</evidence>
<dbReference type="SUPFAM" id="SSF90112">
    <property type="entry name" value="Neurotransmitter-gated ion-channel transmembrane pore"/>
    <property type="match status" value="1"/>
</dbReference>
<dbReference type="Pfam" id="PF02932">
    <property type="entry name" value="Neur_chan_memb"/>
    <property type="match status" value="1"/>
</dbReference>
<dbReference type="GO" id="GO:0005230">
    <property type="term" value="F:extracellular ligand-gated monoatomic ion channel activity"/>
    <property type="evidence" value="ECO:0007669"/>
    <property type="project" value="InterPro"/>
</dbReference>
<comment type="subcellular location">
    <subcellularLocation>
        <location evidence="2">Cell membrane</location>
    </subcellularLocation>
    <subcellularLocation>
        <location evidence="1">Membrane</location>
        <topology evidence="1">Multi-pass membrane protein</topology>
    </subcellularLocation>
</comment>
<dbReference type="InterPro" id="IPR006201">
    <property type="entry name" value="Neur_channel"/>
</dbReference>
<feature type="signal peptide" evidence="11">
    <location>
        <begin position="1"/>
        <end position="24"/>
    </location>
</feature>
<evidence type="ECO:0000256" key="11">
    <source>
        <dbReference type="RuleBase" id="RU000687"/>
    </source>
</evidence>
<evidence type="ECO:0000256" key="6">
    <source>
        <dbReference type="ARBA" id="ARBA00022729"/>
    </source>
</evidence>
<evidence type="ECO:0000256" key="7">
    <source>
        <dbReference type="ARBA" id="ARBA00022989"/>
    </source>
</evidence>
<dbReference type="PANTHER" id="PTHR18945">
    <property type="entry name" value="NEUROTRANSMITTER GATED ION CHANNEL"/>
    <property type="match status" value="1"/>
</dbReference>
<feature type="domain" description="Neurotransmitter-gated ion-channel transmembrane" evidence="13">
    <location>
        <begin position="275"/>
        <end position="479"/>
    </location>
</feature>
<dbReference type="InterPro" id="IPR006029">
    <property type="entry name" value="Neurotrans-gated_channel_TM"/>
</dbReference>
<feature type="chain" id="PRO_5022261127" evidence="11">
    <location>
        <begin position="25"/>
        <end position="484"/>
    </location>
</feature>
<comment type="similarity">
    <text evidence="11">Belongs to the ligand-gated ion channel (TC 1.A.9) family.</text>
</comment>
<dbReference type="PRINTS" id="PR00252">
    <property type="entry name" value="NRIONCHANNEL"/>
</dbReference>
<evidence type="ECO:0000259" key="13">
    <source>
        <dbReference type="Pfam" id="PF02932"/>
    </source>
</evidence>
<dbReference type="OrthoDB" id="3176171at2759"/>
<dbReference type="GO" id="GO:0099095">
    <property type="term" value="F:ligand-gated monoatomic anion channel activity"/>
    <property type="evidence" value="ECO:0007669"/>
    <property type="project" value="UniProtKB-ARBA"/>
</dbReference>
<keyword evidence="10 11" id="KW-0407">Ion channel</keyword>
<protein>
    <submittedName>
        <fullName evidence="14">Gamma-aminobutyric acid receptor subunit beta-4</fullName>
    </submittedName>
</protein>
<dbReference type="EMBL" id="GFXV01007216">
    <property type="protein sequence ID" value="MBW19021.1"/>
    <property type="molecule type" value="Transcribed_RNA"/>
</dbReference>
<dbReference type="CDD" id="cd19049">
    <property type="entry name" value="LGIC_TM_anion"/>
    <property type="match status" value="1"/>
</dbReference>
<keyword evidence="9 11" id="KW-0472">Membrane</keyword>
<evidence type="ECO:0000256" key="5">
    <source>
        <dbReference type="ARBA" id="ARBA00022692"/>
    </source>
</evidence>
<evidence type="ECO:0000256" key="2">
    <source>
        <dbReference type="ARBA" id="ARBA00004236"/>
    </source>
</evidence>